<gene>
    <name evidence="3" type="ORF">Clacol_009106</name>
</gene>
<name>A0AAV5AMU8_9AGAM</name>
<keyword evidence="2" id="KW-0732">Signal</keyword>
<proteinExistence type="predicted"/>
<keyword evidence="4" id="KW-1185">Reference proteome</keyword>
<evidence type="ECO:0000313" key="3">
    <source>
        <dbReference type="EMBL" id="GJJ14838.1"/>
    </source>
</evidence>
<accession>A0AAV5AMU8</accession>
<protein>
    <recommendedName>
        <fullName evidence="5">Extracellular membrane protein CFEM domain-containing protein</fullName>
    </recommendedName>
</protein>
<dbReference type="AlphaFoldDB" id="A0AAV5AMU8"/>
<evidence type="ECO:0008006" key="5">
    <source>
        <dbReference type="Google" id="ProtNLM"/>
    </source>
</evidence>
<evidence type="ECO:0000256" key="1">
    <source>
        <dbReference type="SAM" id="MobiDB-lite"/>
    </source>
</evidence>
<evidence type="ECO:0000256" key="2">
    <source>
        <dbReference type="SAM" id="SignalP"/>
    </source>
</evidence>
<organism evidence="3 4">
    <name type="scientific">Clathrus columnatus</name>
    <dbReference type="NCBI Taxonomy" id="1419009"/>
    <lineage>
        <taxon>Eukaryota</taxon>
        <taxon>Fungi</taxon>
        <taxon>Dikarya</taxon>
        <taxon>Basidiomycota</taxon>
        <taxon>Agaricomycotina</taxon>
        <taxon>Agaricomycetes</taxon>
        <taxon>Phallomycetidae</taxon>
        <taxon>Phallales</taxon>
        <taxon>Clathraceae</taxon>
        <taxon>Clathrus</taxon>
    </lineage>
</organism>
<feature type="signal peptide" evidence="2">
    <location>
        <begin position="1"/>
        <end position="21"/>
    </location>
</feature>
<comment type="caution">
    <text evidence="3">The sequence shown here is derived from an EMBL/GenBank/DDBJ whole genome shotgun (WGS) entry which is preliminary data.</text>
</comment>
<feature type="compositionally biased region" description="Polar residues" evidence="1">
    <location>
        <begin position="190"/>
        <end position="200"/>
    </location>
</feature>
<feature type="region of interest" description="Disordered" evidence="1">
    <location>
        <begin position="163"/>
        <end position="200"/>
    </location>
</feature>
<feature type="chain" id="PRO_5043719363" description="Extracellular membrane protein CFEM domain-containing protein" evidence="2">
    <location>
        <begin position="22"/>
        <end position="230"/>
    </location>
</feature>
<feature type="compositionally biased region" description="Polar residues" evidence="1">
    <location>
        <begin position="165"/>
        <end position="180"/>
    </location>
</feature>
<evidence type="ECO:0000313" key="4">
    <source>
        <dbReference type="Proteomes" id="UP001050691"/>
    </source>
</evidence>
<dbReference type="EMBL" id="BPWL01000010">
    <property type="protein sequence ID" value="GJJ14838.1"/>
    <property type="molecule type" value="Genomic_DNA"/>
</dbReference>
<dbReference type="Proteomes" id="UP001050691">
    <property type="component" value="Unassembled WGS sequence"/>
</dbReference>
<sequence length="230" mass="24666">MYRLSAVTFIIFFQLFYTVACSDFGVWRRQDDNNNSSSPSESRTSSSAIIDALNENGIPSQCDPECIPPYNNSITCKDPTCECNDGYEKSLFDCYLCAGDVLQASFDTVQAKIDELNEKCFAAGFNLTKLTFPGENSSRIVAPPTSSVSSFTLVLPTTVAPTPVQGINSHSQVTQGTEPTSVPEKGSPEPESQSPVGLTTSDGIKALPIEIAFSISIGLMLMGIPGELAH</sequence>
<reference evidence="3" key="1">
    <citation type="submission" date="2021-10" db="EMBL/GenBank/DDBJ databases">
        <title>De novo Genome Assembly of Clathrus columnatus (Basidiomycota, Fungi) Using Illumina and Nanopore Sequence Data.</title>
        <authorList>
            <person name="Ogiso-Tanaka E."/>
            <person name="Itagaki H."/>
            <person name="Hosoya T."/>
            <person name="Hosaka K."/>
        </authorList>
    </citation>
    <scope>NUCLEOTIDE SEQUENCE</scope>
    <source>
        <strain evidence="3">MO-923</strain>
    </source>
</reference>